<dbReference type="Proteomes" id="UP000663760">
    <property type="component" value="Chromosome 5"/>
</dbReference>
<dbReference type="EMBL" id="LR746268">
    <property type="protein sequence ID" value="CAA7395698.1"/>
    <property type="molecule type" value="Genomic_DNA"/>
</dbReference>
<dbReference type="Gene3D" id="3.80.10.10">
    <property type="entry name" value="Ribonuclease Inhibitor"/>
    <property type="match status" value="1"/>
</dbReference>
<evidence type="ECO:0000256" key="1">
    <source>
        <dbReference type="SAM" id="Coils"/>
    </source>
</evidence>
<accession>A0A7I8KF42</accession>
<feature type="domain" description="F-box" evidence="3">
    <location>
        <begin position="34"/>
        <end position="70"/>
    </location>
</feature>
<reference evidence="4" key="1">
    <citation type="submission" date="2020-02" db="EMBL/GenBank/DDBJ databases">
        <authorList>
            <person name="Scholz U."/>
            <person name="Mascher M."/>
            <person name="Fiebig A."/>
        </authorList>
    </citation>
    <scope>NUCLEOTIDE SEQUENCE</scope>
</reference>
<evidence type="ECO:0000313" key="4">
    <source>
        <dbReference type="EMBL" id="CAA7395698.1"/>
    </source>
</evidence>
<evidence type="ECO:0000256" key="2">
    <source>
        <dbReference type="SAM" id="MobiDB-lite"/>
    </source>
</evidence>
<feature type="coiled-coil region" evidence="1">
    <location>
        <begin position="145"/>
        <end position="174"/>
    </location>
</feature>
<name>A0A7I8KF42_SPIIN</name>
<dbReference type="InterPro" id="IPR036047">
    <property type="entry name" value="F-box-like_dom_sf"/>
</dbReference>
<protein>
    <recommendedName>
        <fullName evidence="3">F-box domain-containing protein</fullName>
    </recommendedName>
</protein>
<dbReference type="Pfam" id="PF12937">
    <property type="entry name" value="F-box-like"/>
    <property type="match status" value="1"/>
</dbReference>
<dbReference type="AlphaFoldDB" id="A0A7I8KF42"/>
<organism evidence="4 5">
    <name type="scientific">Spirodela intermedia</name>
    <name type="common">Intermediate duckweed</name>
    <dbReference type="NCBI Taxonomy" id="51605"/>
    <lineage>
        <taxon>Eukaryota</taxon>
        <taxon>Viridiplantae</taxon>
        <taxon>Streptophyta</taxon>
        <taxon>Embryophyta</taxon>
        <taxon>Tracheophyta</taxon>
        <taxon>Spermatophyta</taxon>
        <taxon>Magnoliopsida</taxon>
        <taxon>Liliopsida</taxon>
        <taxon>Araceae</taxon>
        <taxon>Lemnoideae</taxon>
        <taxon>Spirodela</taxon>
    </lineage>
</organism>
<dbReference type="SUPFAM" id="SSF81383">
    <property type="entry name" value="F-box domain"/>
    <property type="match status" value="1"/>
</dbReference>
<dbReference type="InterPro" id="IPR017900">
    <property type="entry name" value="4Fe4S_Fe_S_CS"/>
</dbReference>
<feature type="region of interest" description="Disordered" evidence="2">
    <location>
        <begin position="1"/>
        <end position="25"/>
    </location>
</feature>
<dbReference type="PANTHER" id="PTHR13382">
    <property type="entry name" value="MITOCHONDRIAL ATP SYNTHASE COUPLING FACTOR B"/>
    <property type="match status" value="1"/>
</dbReference>
<gene>
    <name evidence="4" type="ORF">SI8410_05006361</name>
</gene>
<dbReference type="InterPro" id="IPR050648">
    <property type="entry name" value="F-box_LRR-repeat"/>
</dbReference>
<evidence type="ECO:0000259" key="3">
    <source>
        <dbReference type="Pfam" id="PF12937"/>
    </source>
</evidence>
<sequence length="325" mass="34867">MMESSPSHLSGGGGDSGPPSGEFSGGAGEHHGALFLVLGYLQLPELLCAQRACRSFRDAVAGDSLLWRDVRVEPPLSGKLTDDGLLEVTSRSGGRLRSLTLVDCWRVTDSALRRVVDENPDIVKINVPGCTRLTADGVVGLVTSLAEQQQKKKNKKEKRENKDKEEEKRSLLVQLGVYGIPHLGKDHLNVLRSLLPPPVDGATGGGAEGHAIDVDVCPRCDAVRIVLDCTRERCRTASVGRAACRGCGFCIVRCEECGGCVEGAGEESACSHTLCLSCWLRLPKCSLCNRPFCSGHRRPPPANLPSSNFTCDQCSDPLSSLDFTL</sequence>
<keyword evidence="1" id="KW-0175">Coiled coil</keyword>
<dbReference type="InterPro" id="IPR001810">
    <property type="entry name" value="F-box_dom"/>
</dbReference>
<dbReference type="PANTHER" id="PTHR13382:SF16">
    <property type="entry name" value="F-BOX PROTEIN SKIP28"/>
    <property type="match status" value="1"/>
</dbReference>
<keyword evidence="5" id="KW-1185">Reference proteome</keyword>
<proteinExistence type="predicted"/>
<dbReference type="PROSITE" id="PS00198">
    <property type="entry name" value="4FE4S_FER_1"/>
    <property type="match status" value="1"/>
</dbReference>
<evidence type="ECO:0000313" key="5">
    <source>
        <dbReference type="Proteomes" id="UP000663760"/>
    </source>
</evidence>
<dbReference type="InterPro" id="IPR032675">
    <property type="entry name" value="LRR_dom_sf"/>
</dbReference>
<dbReference type="OrthoDB" id="10044893at2759"/>
<dbReference type="GO" id="GO:0005737">
    <property type="term" value="C:cytoplasm"/>
    <property type="evidence" value="ECO:0007669"/>
    <property type="project" value="TreeGrafter"/>
</dbReference>